<keyword evidence="3" id="KW-1185">Reference proteome</keyword>
<dbReference type="InterPro" id="IPR004027">
    <property type="entry name" value="SEC_C_motif"/>
</dbReference>
<dbReference type="InterPro" id="IPR048469">
    <property type="entry name" value="YchJ-like_M"/>
</dbReference>
<organism evidence="2 3">
    <name type="scientific">Corynebacterium canis</name>
    <dbReference type="NCBI Taxonomy" id="679663"/>
    <lineage>
        <taxon>Bacteria</taxon>
        <taxon>Bacillati</taxon>
        <taxon>Actinomycetota</taxon>
        <taxon>Actinomycetes</taxon>
        <taxon>Mycobacteriales</taxon>
        <taxon>Corynebacteriaceae</taxon>
        <taxon>Corynebacterium</taxon>
    </lineage>
</organism>
<dbReference type="RefSeq" id="WP_146323095.1">
    <property type="nucleotide sequence ID" value="NZ_CP047080.1"/>
</dbReference>
<evidence type="ECO:0000259" key="1">
    <source>
        <dbReference type="Pfam" id="PF17775"/>
    </source>
</evidence>
<dbReference type="Pfam" id="PF17775">
    <property type="entry name" value="YchJ_M-like"/>
    <property type="match status" value="1"/>
</dbReference>
<dbReference type="EMBL" id="VOHM01000001">
    <property type="protein sequence ID" value="TWT28979.1"/>
    <property type="molecule type" value="Genomic_DNA"/>
</dbReference>
<gene>
    <name evidence="2" type="ORF">FRX94_00190</name>
</gene>
<dbReference type="Proteomes" id="UP000320791">
    <property type="component" value="Unassembled WGS sequence"/>
</dbReference>
<dbReference type="InterPro" id="IPR032710">
    <property type="entry name" value="NTF2-like_dom_sf"/>
</dbReference>
<reference evidence="2 3" key="1">
    <citation type="submission" date="2019-08" db="EMBL/GenBank/DDBJ databases">
        <authorList>
            <person name="Lei W."/>
        </authorList>
    </citation>
    <scope>NUCLEOTIDE SEQUENCE [LARGE SCALE GENOMIC DNA]</scope>
    <source>
        <strain evidence="2 3">CCUG 58627</strain>
    </source>
</reference>
<evidence type="ECO:0000313" key="3">
    <source>
        <dbReference type="Proteomes" id="UP000320791"/>
    </source>
</evidence>
<comment type="caution">
    <text evidence="2">The sequence shown here is derived from an EMBL/GenBank/DDBJ whole genome shotgun (WGS) entry which is preliminary data.</text>
</comment>
<evidence type="ECO:0000313" key="2">
    <source>
        <dbReference type="EMBL" id="TWT28979.1"/>
    </source>
</evidence>
<dbReference type="AlphaFoldDB" id="A0A5C5UT32"/>
<proteinExistence type="predicted"/>
<accession>A0A5C5UT32</accession>
<dbReference type="Pfam" id="PF02810">
    <property type="entry name" value="SEC-C"/>
    <property type="match status" value="1"/>
</dbReference>
<dbReference type="SUPFAM" id="SSF54427">
    <property type="entry name" value="NTF2-like"/>
    <property type="match status" value="1"/>
</dbReference>
<protein>
    <recommendedName>
        <fullName evidence="1">YchJ-like middle NTF2-like domain-containing protein</fullName>
    </recommendedName>
</protein>
<sequence>MMCPCGSGTPYEQCCGVYHRGAPAPTPEALMRSRYTAFVRGDAAYLHRTHAPETRPARYELDPNIQYFALKVHSAVGNTVEFSAHYLVKNQPTAAIPGGILAGLGEGIPGVQRELSRFRKEGNQWLYVAGTMKADAKTGGSP</sequence>
<dbReference type="OrthoDB" id="21421at2"/>
<feature type="domain" description="YchJ-like middle NTF2-like" evidence="1">
    <location>
        <begin position="26"/>
        <end position="130"/>
    </location>
</feature>
<name>A0A5C5UT32_9CORY</name>
<dbReference type="Gene3D" id="3.10.450.50">
    <property type="match status" value="1"/>
</dbReference>